<dbReference type="Proteomes" id="UP001311232">
    <property type="component" value="Unassembled WGS sequence"/>
</dbReference>
<sequence length="74" mass="8239">MRSDGRSCLWTGNATISYTDRQQKQKESQIARQRGVGGNSASQKNEMRCSRERDVASDPLSRTKSGTDLFLSAK</sequence>
<evidence type="ECO:0000256" key="1">
    <source>
        <dbReference type="SAM" id="MobiDB-lite"/>
    </source>
</evidence>
<evidence type="ECO:0000313" key="3">
    <source>
        <dbReference type="Proteomes" id="UP001311232"/>
    </source>
</evidence>
<dbReference type="EMBL" id="JAHHUM010002667">
    <property type="protein sequence ID" value="KAK5601539.1"/>
    <property type="molecule type" value="Genomic_DNA"/>
</dbReference>
<dbReference type="AlphaFoldDB" id="A0AAV9QZ80"/>
<proteinExistence type="predicted"/>
<comment type="caution">
    <text evidence="2">The sequence shown here is derived from an EMBL/GenBank/DDBJ whole genome shotgun (WGS) entry which is preliminary data.</text>
</comment>
<gene>
    <name evidence="2" type="ORF">CRENBAI_024259</name>
</gene>
<evidence type="ECO:0000313" key="2">
    <source>
        <dbReference type="EMBL" id="KAK5601539.1"/>
    </source>
</evidence>
<name>A0AAV9QZ80_9TELE</name>
<organism evidence="2 3">
    <name type="scientific">Crenichthys baileyi</name>
    <name type="common">White River springfish</name>
    <dbReference type="NCBI Taxonomy" id="28760"/>
    <lineage>
        <taxon>Eukaryota</taxon>
        <taxon>Metazoa</taxon>
        <taxon>Chordata</taxon>
        <taxon>Craniata</taxon>
        <taxon>Vertebrata</taxon>
        <taxon>Euteleostomi</taxon>
        <taxon>Actinopterygii</taxon>
        <taxon>Neopterygii</taxon>
        <taxon>Teleostei</taxon>
        <taxon>Neoteleostei</taxon>
        <taxon>Acanthomorphata</taxon>
        <taxon>Ovalentaria</taxon>
        <taxon>Atherinomorphae</taxon>
        <taxon>Cyprinodontiformes</taxon>
        <taxon>Goodeidae</taxon>
        <taxon>Crenichthys</taxon>
    </lineage>
</organism>
<protein>
    <submittedName>
        <fullName evidence="2">Uncharacterized protein</fullName>
    </submittedName>
</protein>
<reference evidence="2 3" key="1">
    <citation type="submission" date="2021-06" db="EMBL/GenBank/DDBJ databases">
        <authorList>
            <person name="Palmer J.M."/>
        </authorList>
    </citation>
    <scope>NUCLEOTIDE SEQUENCE [LARGE SCALE GENOMIC DNA]</scope>
    <source>
        <strain evidence="2 3">MEX-2019</strain>
        <tissue evidence="2">Muscle</tissue>
    </source>
</reference>
<feature type="region of interest" description="Disordered" evidence="1">
    <location>
        <begin position="19"/>
        <end position="74"/>
    </location>
</feature>
<feature type="compositionally biased region" description="Basic and acidic residues" evidence="1">
    <location>
        <begin position="45"/>
        <end position="56"/>
    </location>
</feature>
<keyword evidence="3" id="KW-1185">Reference proteome</keyword>
<accession>A0AAV9QZ80</accession>